<dbReference type="STRING" id="36847.CLNEO_13630"/>
<evidence type="ECO:0000313" key="2">
    <source>
        <dbReference type="Proteomes" id="UP000070539"/>
    </source>
</evidence>
<proteinExistence type="predicted"/>
<protein>
    <submittedName>
        <fullName evidence="1">Uncharacterized protein</fullName>
    </submittedName>
</protein>
<dbReference type="RefSeq" id="WP_066086397.1">
    <property type="nucleotide sequence ID" value="NZ_LRVM01000003.1"/>
</dbReference>
<organism evidence="1 2">
    <name type="scientific">Anaerotignum neopropionicum</name>
    <dbReference type="NCBI Taxonomy" id="36847"/>
    <lineage>
        <taxon>Bacteria</taxon>
        <taxon>Bacillati</taxon>
        <taxon>Bacillota</taxon>
        <taxon>Clostridia</taxon>
        <taxon>Lachnospirales</taxon>
        <taxon>Anaerotignaceae</taxon>
        <taxon>Anaerotignum</taxon>
    </lineage>
</organism>
<dbReference type="EMBL" id="LRVM01000003">
    <property type="protein sequence ID" value="KXL53392.1"/>
    <property type="molecule type" value="Genomic_DNA"/>
</dbReference>
<comment type="caution">
    <text evidence="1">The sequence shown here is derived from an EMBL/GenBank/DDBJ whole genome shotgun (WGS) entry which is preliminary data.</text>
</comment>
<name>A0A136WFQ7_9FIRM</name>
<gene>
    <name evidence="1" type="ORF">CLNEO_13630</name>
</gene>
<evidence type="ECO:0000313" key="1">
    <source>
        <dbReference type="EMBL" id="KXL53392.1"/>
    </source>
</evidence>
<accession>A0A136WFQ7</accession>
<dbReference type="AlphaFoldDB" id="A0A136WFQ7"/>
<dbReference type="Proteomes" id="UP000070539">
    <property type="component" value="Unassembled WGS sequence"/>
</dbReference>
<keyword evidence="2" id="KW-1185">Reference proteome</keyword>
<reference evidence="1 2" key="1">
    <citation type="submission" date="2016-01" db="EMBL/GenBank/DDBJ databases">
        <title>Genome sequence of Clostridium neopropionicum X4, DSM-3847.</title>
        <authorList>
            <person name="Poehlein A."/>
            <person name="Beck M.H."/>
            <person name="Bengelsdorf F.R."/>
            <person name="Daniel R."/>
            <person name="Duerre P."/>
        </authorList>
    </citation>
    <scope>NUCLEOTIDE SEQUENCE [LARGE SCALE GENOMIC DNA]</scope>
    <source>
        <strain evidence="1 2">DSM-3847</strain>
    </source>
</reference>
<sequence>MRQNNLSENFIKEHNKKKIDEFFNNNLPYAIHLKSCEKMDDGYIFKVDTIKLNSLDEVNKEMDYFEKTVDSLVNDIYEITREK</sequence>